<proteinExistence type="predicted"/>
<organism evidence="2">
    <name type="scientific">mine drainage metagenome</name>
    <dbReference type="NCBI Taxonomy" id="410659"/>
    <lineage>
        <taxon>unclassified sequences</taxon>
        <taxon>metagenomes</taxon>
        <taxon>ecological metagenomes</taxon>
    </lineage>
</organism>
<feature type="compositionally biased region" description="Basic and acidic residues" evidence="1">
    <location>
        <begin position="310"/>
        <end position="320"/>
    </location>
</feature>
<dbReference type="EMBL" id="CABM01000048">
    <property type="protein sequence ID" value="CBH98097.1"/>
    <property type="molecule type" value="Genomic_DNA"/>
</dbReference>
<protein>
    <submittedName>
        <fullName evidence="2">Uncharacterized protein</fullName>
    </submittedName>
</protein>
<name>E6PT40_9ZZZZ</name>
<feature type="region of interest" description="Disordered" evidence="1">
    <location>
        <begin position="286"/>
        <end position="320"/>
    </location>
</feature>
<reference evidence="2" key="1">
    <citation type="submission" date="2009-10" db="EMBL/GenBank/DDBJ databases">
        <title>Diversity of trophic interactions inside an arsenic-rich microbial ecosystem.</title>
        <authorList>
            <person name="Bertin P.N."/>
            <person name="Heinrich-Salmeron A."/>
            <person name="Pelletier E."/>
            <person name="Goulhen-Chollet F."/>
            <person name="Arsene-Ploetze F."/>
            <person name="Gallien S."/>
            <person name="Calteau A."/>
            <person name="Vallenet D."/>
            <person name="Casiot C."/>
            <person name="Chane-Woon-Ming B."/>
            <person name="Giloteaux L."/>
            <person name="Barakat M."/>
            <person name="Bonnefoy V."/>
            <person name="Bruneel O."/>
            <person name="Chandler M."/>
            <person name="Cleiss J."/>
            <person name="Duran R."/>
            <person name="Elbaz-Poulichet F."/>
            <person name="Fonknechten N."/>
            <person name="Lauga B."/>
            <person name="Mornico D."/>
            <person name="Ortet P."/>
            <person name="Schaeffer C."/>
            <person name="Siguier P."/>
            <person name="Alexander Thil Smith A."/>
            <person name="Van Dorsselaer A."/>
            <person name="Weissenbach J."/>
            <person name="Medigue C."/>
            <person name="Le Paslier D."/>
        </authorList>
    </citation>
    <scope>NUCLEOTIDE SEQUENCE</scope>
</reference>
<feature type="compositionally biased region" description="Basic residues" evidence="1">
    <location>
        <begin position="287"/>
        <end position="297"/>
    </location>
</feature>
<evidence type="ECO:0000313" key="2">
    <source>
        <dbReference type="EMBL" id="CBH98097.1"/>
    </source>
</evidence>
<comment type="caution">
    <text evidence="2">The sequence shown here is derived from an EMBL/GenBank/DDBJ whole genome shotgun (WGS) entry which is preliminary data.</text>
</comment>
<gene>
    <name evidence="2" type="ORF">CARN2_3573</name>
</gene>
<accession>E6PT40</accession>
<evidence type="ECO:0000256" key="1">
    <source>
        <dbReference type="SAM" id="MobiDB-lite"/>
    </source>
</evidence>
<feature type="region of interest" description="Disordered" evidence="1">
    <location>
        <begin position="55"/>
        <end position="112"/>
    </location>
</feature>
<sequence length="320" mass="35419">MARSPTRRLSRLERFGLVGGAAAGRAARSGSIDGGRRWARCRACQCAARPHGRVALGRVGTHPPAPGRTQPRRVDRRGIQGRISQSVESPPRTRVKGRARGERLPPDSVEQHKACPASAYSIHVLAGLKYRPPDYNQTFFREFPIEPTQTGLMRVLFHALAANFGLNFACNNNWGRRGDRTARKTAEHESVVGASRCELRASRSARNRCPPMTPPCARSPTEELEHDPTQVCTFQSQGTGWFKQNQGLGFGRLGFQSPGPDCAHDTRREARFSQSQGLGVILTQASRHAHQKARFHRRPENHDQQGCQARAERGQSRQGG</sequence>
<dbReference type="AlphaFoldDB" id="E6PT40"/>
<feature type="compositionally biased region" description="Basic and acidic residues" evidence="1">
    <location>
        <begin position="99"/>
        <end position="112"/>
    </location>
</feature>